<evidence type="ECO:0000256" key="13">
    <source>
        <dbReference type="SAM" id="Phobius"/>
    </source>
</evidence>
<accession>A0A7V0T786</accession>
<gene>
    <name evidence="15" type="ORF">ENN51_08260</name>
</gene>
<dbReference type="Pfam" id="PF02163">
    <property type="entry name" value="Peptidase_M50"/>
    <property type="match status" value="1"/>
</dbReference>
<dbReference type="GO" id="GO:0008237">
    <property type="term" value="F:metallopeptidase activity"/>
    <property type="evidence" value="ECO:0007669"/>
    <property type="project" value="UniProtKB-KW"/>
</dbReference>
<dbReference type="CDD" id="cd06158">
    <property type="entry name" value="S2P-M50_like_1"/>
    <property type="match status" value="1"/>
</dbReference>
<dbReference type="InterPro" id="IPR044537">
    <property type="entry name" value="Rip2-like"/>
</dbReference>
<reference evidence="15" key="1">
    <citation type="journal article" date="2020" name="mSystems">
        <title>Genome- and Community-Level Interaction Insights into Carbon Utilization and Element Cycling Functions of Hydrothermarchaeota in Hydrothermal Sediment.</title>
        <authorList>
            <person name="Zhou Z."/>
            <person name="Liu Y."/>
            <person name="Xu W."/>
            <person name="Pan J."/>
            <person name="Luo Z.H."/>
            <person name="Li M."/>
        </authorList>
    </citation>
    <scope>NUCLEOTIDE SEQUENCE [LARGE SCALE GENOMIC DNA]</scope>
    <source>
        <strain evidence="15">SpSt-1182</strain>
    </source>
</reference>
<keyword evidence="6 13" id="KW-0812">Transmembrane</keyword>
<feature type="transmembrane region" description="Helical" evidence="13">
    <location>
        <begin position="127"/>
        <end position="144"/>
    </location>
</feature>
<keyword evidence="5 15" id="KW-0645">Protease</keyword>
<dbReference type="PANTHER" id="PTHR35864:SF1">
    <property type="entry name" value="ZINC METALLOPROTEASE YWHC-RELATED"/>
    <property type="match status" value="1"/>
</dbReference>
<keyword evidence="4" id="KW-1003">Cell membrane</keyword>
<dbReference type="InterPro" id="IPR052348">
    <property type="entry name" value="Metallopeptidase_M50B"/>
</dbReference>
<evidence type="ECO:0000256" key="9">
    <source>
        <dbReference type="ARBA" id="ARBA00022833"/>
    </source>
</evidence>
<comment type="caution">
    <text evidence="15">The sequence shown here is derived from an EMBL/GenBank/DDBJ whole genome shotgun (WGS) entry which is preliminary data.</text>
</comment>
<dbReference type="AlphaFoldDB" id="A0A7V0T786"/>
<keyword evidence="9" id="KW-0862">Zinc</keyword>
<evidence type="ECO:0000256" key="6">
    <source>
        <dbReference type="ARBA" id="ARBA00022692"/>
    </source>
</evidence>
<proteinExistence type="inferred from homology"/>
<dbReference type="GO" id="GO:0046872">
    <property type="term" value="F:metal ion binding"/>
    <property type="evidence" value="ECO:0007669"/>
    <property type="project" value="UniProtKB-KW"/>
</dbReference>
<keyword evidence="7" id="KW-0479">Metal-binding</keyword>
<evidence type="ECO:0000256" key="10">
    <source>
        <dbReference type="ARBA" id="ARBA00022989"/>
    </source>
</evidence>
<sequence length="214" mass="23719">MLGGDWGDIIRSLVLSAPAILFGLTIHELAHGWVAWRLGDPTAKMMGRLTLNPLKHLDPIGTVALFLFRFGWAKPVIINPSYFRNPTRDMALSALAGPAANLAVAALCGLLLRLMHLVGLGGFPVMLLQYFVLFNLILCFFNLIPMPPLDGSRLVYYFLPSDLAAKYAQLERYGFMILIGLIFLGRFAGVSLIGLYLFPLVRVFSWLFAGYPVM</sequence>
<evidence type="ECO:0000256" key="8">
    <source>
        <dbReference type="ARBA" id="ARBA00022801"/>
    </source>
</evidence>
<evidence type="ECO:0000256" key="7">
    <source>
        <dbReference type="ARBA" id="ARBA00022723"/>
    </source>
</evidence>
<evidence type="ECO:0000256" key="4">
    <source>
        <dbReference type="ARBA" id="ARBA00022475"/>
    </source>
</evidence>
<evidence type="ECO:0000256" key="5">
    <source>
        <dbReference type="ARBA" id="ARBA00022670"/>
    </source>
</evidence>
<comment type="similarity">
    <text evidence="3">Belongs to the peptidase M50B family.</text>
</comment>
<comment type="cofactor">
    <cofactor evidence="1">
        <name>Zn(2+)</name>
        <dbReference type="ChEBI" id="CHEBI:29105"/>
    </cofactor>
</comment>
<evidence type="ECO:0000256" key="11">
    <source>
        <dbReference type="ARBA" id="ARBA00023049"/>
    </source>
</evidence>
<dbReference type="GO" id="GO:0006508">
    <property type="term" value="P:proteolysis"/>
    <property type="evidence" value="ECO:0007669"/>
    <property type="project" value="UniProtKB-KW"/>
</dbReference>
<feature type="transmembrane region" description="Helical" evidence="13">
    <location>
        <begin position="12"/>
        <end position="36"/>
    </location>
</feature>
<evidence type="ECO:0000256" key="2">
    <source>
        <dbReference type="ARBA" id="ARBA00004651"/>
    </source>
</evidence>
<comment type="subcellular location">
    <subcellularLocation>
        <location evidence="2">Cell membrane</location>
        <topology evidence="2">Multi-pass membrane protein</topology>
    </subcellularLocation>
</comment>
<dbReference type="GO" id="GO:0005886">
    <property type="term" value="C:plasma membrane"/>
    <property type="evidence" value="ECO:0007669"/>
    <property type="project" value="UniProtKB-SubCell"/>
</dbReference>
<evidence type="ECO:0000256" key="12">
    <source>
        <dbReference type="ARBA" id="ARBA00023136"/>
    </source>
</evidence>
<feature type="transmembrane region" description="Helical" evidence="13">
    <location>
        <begin position="56"/>
        <end position="72"/>
    </location>
</feature>
<protein>
    <submittedName>
        <fullName evidence="15">Site-2 protease family protein</fullName>
    </submittedName>
</protein>
<keyword evidence="10 13" id="KW-1133">Transmembrane helix</keyword>
<dbReference type="EMBL" id="DSBX01000317">
    <property type="protein sequence ID" value="HDR00257.1"/>
    <property type="molecule type" value="Genomic_DNA"/>
</dbReference>
<evidence type="ECO:0000313" key="15">
    <source>
        <dbReference type="EMBL" id="HDR00257.1"/>
    </source>
</evidence>
<name>A0A7V0T786_UNCW3</name>
<evidence type="ECO:0000256" key="3">
    <source>
        <dbReference type="ARBA" id="ARBA00007931"/>
    </source>
</evidence>
<keyword evidence="12 13" id="KW-0472">Membrane</keyword>
<evidence type="ECO:0000256" key="1">
    <source>
        <dbReference type="ARBA" id="ARBA00001947"/>
    </source>
</evidence>
<feature type="transmembrane region" description="Helical" evidence="13">
    <location>
        <begin position="92"/>
        <end position="115"/>
    </location>
</feature>
<keyword evidence="11" id="KW-0482">Metalloprotease</keyword>
<organism evidence="15">
    <name type="scientific">candidate division WOR-3 bacterium</name>
    <dbReference type="NCBI Taxonomy" id="2052148"/>
    <lineage>
        <taxon>Bacteria</taxon>
        <taxon>Bacteria division WOR-3</taxon>
    </lineage>
</organism>
<dbReference type="PANTHER" id="PTHR35864">
    <property type="entry name" value="ZINC METALLOPROTEASE MJ0611-RELATED"/>
    <property type="match status" value="1"/>
</dbReference>
<feature type="domain" description="Peptidase M50" evidence="14">
    <location>
        <begin position="125"/>
        <end position="161"/>
    </location>
</feature>
<keyword evidence="8" id="KW-0378">Hydrolase</keyword>
<dbReference type="InterPro" id="IPR008915">
    <property type="entry name" value="Peptidase_M50"/>
</dbReference>
<evidence type="ECO:0000259" key="14">
    <source>
        <dbReference type="Pfam" id="PF02163"/>
    </source>
</evidence>
<feature type="transmembrane region" description="Helical" evidence="13">
    <location>
        <begin position="175"/>
        <end position="198"/>
    </location>
</feature>
<dbReference type="Proteomes" id="UP000885672">
    <property type="component" value="Unassembled WGS sequence"/>
</dbReference>